<evidence type="ECO:0000256" key="11">
    <source>
        <dbReference type="ARBA" id="ARBA00023187"/>
    </source>
</evidence>
<dbReference type="GO" id="GO:0006397">
    <property type="term" value="P:mRNA processing"/>
    <property type="evidence" value="ECO:0007669"/>
    <property type="project" value="UniProtKB-KW"/>
</dbReference>
<comment type="subcellular location">
    <subcellularLocation>
        <location evidence="1">Nucleus</location>
        <location evidence="1">Nucleoplasm</location>
    </subcellularLocation>
</comment>
<dbReference type="Pfam" id="PF21144">
    <property type="entry name" value="Aquarius_N_3rd"/>
    <property type="match status" value="1"/>
</dbReference>
<evidence type="ECO:0000256" key="8">
    <source>
        <dbReference type="ARBA" id="ARBA00022840"/>
    </source>
</evidence>
<dbReference type="CDD" id="cd18808">
    <property type="entry name" value="SF1_C_Upf1"/>
    <property type="match status" value="1"/>
</dbReference>
<dbReference type="Pfam" id="PF16399">
    <property type="entry name" value="Aquarius_N_1st"/>
    <property type="match status" value="1"/>
</dbReference>
<dbReference type="InterPro" id="IPR027417">
    <property type="entry name" value="P-loop_NTPase"/>
</dbReference>
<keyword evidence="11" id="KW-0508">mRNA splicing</keyword>
<dbReference type="PANTHER" id="PTHR10887">
    <property type="entry name" value="DNA2/NAM7 HELICASE FAMILY"/>
    <property type="match status" value="1"/>
</dbReference>
<feature type="compositionally biased region" description="Low complexity" evidence="19">
    <location>
        <begin position="1678"/>
        <end position="1690"/>
    </location>
</feature>
<evidence type="ECO:0000259" key="22">
    <source>
        <dbReference type="Pfam" id="PF16399"/>
    </source>
</evidence>
<keyword evidence="5" id="KW-0547">Nucleotide-binding</keyword>
<dbReference type="FunFam" id="3.40.50.300:FF:000396">
    <property type="entry name" value="RNA helicase aquarius"/>
    <property type="match status" value="1"/>
</dbReference>
<dbReference type="EMBL" id="JWIN03000006">
    <property type="protein sequence ID" value="KAB1278264.1"/>
    <property type="molecule type" value="Genomic_DNA"/>
</dbReference>
<proteinExistence type="inferred from homology"/>
<comment type="catalytic activity">
    <reaction evidence="13">
        <text>ATP + H2O = ADP + phosphate + H(+)</text>
        <dbReference type="Rhea" id="RHEA:13065"/>
        <dbReference type="ChEBI" id="CHEBI:15377"/>
        <dbReference type="ChEBI" id="CHEBI:15378"/>
        <dbReference type="ChEBI" id="CHEBI:30616"/>
        <dbReference type="ChEBI" id="CHEBI:43474"/>
        <dbReference type="ChEBI" id="CHEBI:456216"/>
        <dbReference type="EC" id="3.6.4.13"/>
    </reaction>
</comment>
<dbReference type="Pfam" id="PF13087">
    <property type="entry name" value="AAA_12"/>
    <property type="match status" value="1"/>
</dbReference>
<evidence type="ECO:0000256" key="4">
    <source>
        <dbReference type="ARBA" id="ARBA00022728"/>
    </source>
</evidence>
<keyword evidence="9" id="KW-0694">RNA-binding</keyword>
<evidence type="ECO:0000256" key="10">
    <source>
        <dbReference type="ARBA" id="ARBA00022990"/>
    </source>
</evidence>
<dbReference type="GO" id="GO:0003729">
    <property type="term" value="F:mRNA binding"/>
    <property type="evidence" value="ECO:0007669"/>
    <property type="project" value="TreeGrafter"/>
</dbReference>
<keyword evidence="26" id="KW-1185">Reference proteome</keyword>
<dbReference type="STRING" id="9838.ENSCDRP00005002445"/>
<dbReference type="SUPFAM" id="SSF52540">
    <property type="entry name" value="P-loop containing nucleoside triphosphate hydrolases"/>
    <property type="match status" value="1"/>
</dbReference>
<feature type="region of interest" description="Disordered" evidence="19">
    <location>
        <begin position="1617"/>
        <end position="1719"/>
    </location>
</feature>
<evidence type="ECO:0000256" key="13">
    <source>
        <dbReference type="ARBA" id="ARBA00047984"/>
    </source>
</evidence>
<keyword evidence="7 25" id="KW-0347">Helicase</keyword>
<evidence type="ECO:0000256" key="7">
    <source>
        <dbReference type="ARBA" id="ARBA00022806"/>
    </source>
</evidence>
<feature type="compositionally biased region" description="Acidic residues" evidence="19">
    <location>
        <begin position="1617"/>
        <end position="1635"/>
    </location>
</feature>
<evidence type="ECO:0000256" key="14">
    <source>
        <dbReference type="ARBA" id="ARBA00057313"/>
    </source>
</evidence>
<dbReference type="InterPro" id="IPR048967">
    <property type="entry name" value="Aquarius_insert"/>
</dbReference>
<accession>A0A5N4E5J2</accession>
<evidence type="ECO:0000256" key="3">
    <source>
        <dbReference type="ARBA" id="ARBA00022664"/>
    </source>
</evidence>
<comment type="function">
    <text evidence="14">Involved in pre-mRNA splicing as component of the spliceosome. Intron-binding spliceosomal protein required to link pre-mRNA splicing and snoRNP (small nucleolar ribonucleoprotein) biogenesis. Plays a key role in position-dependent assembly of intron-encoded box C/D small snoRNP, splicing being required for snoRNP assembly. May act by helping the folding of the snoRNA sequence. Binds to intron of pre-mRNAs in a sequence-independent manner, contacting the region between snoRNA and the branchpoint of introns (40 nucleotides upstream of the branchpoint) during the late stages of splicing. Has ATP-dependent RNA helicase activity and can unwind double-stranded RNA molecules with a 3' overhang (in vitro).</text>
</comment>
<keyword evidence="4" id="KW-0747">Spliceosome</keyword>
<evidence type="ECO:0000313" key="25">
    <source>
        <dbReference type="EMBL" id="KAB1278266.1"/>
    </source>
</evidence>
<dbReference type="InterPro" id="IPR041677">
    <property type="entry name" value="DNA2/NAM7_AAA_11"/>
</dbReference>
<dbReference type="Proteomes" id="UP000299084">
    <property type="component" value="Unassembled WGS sequence"/>
</dbReference>
<dbReference type="InterPro" id="IPR032174">
    <property type="entry name" value="Aquarius_N"/>
</dbReference>
<reference evidence="25" key="1">
    <citation type="submission" date="2014-12" db="EMBL/GenBank/DDBJ databases">
        <authorList>
            <person name="Fitak R."/>
            <person name="Mohandesan E."/>
            <person name="Burger P.A."/>
            <person name="Jukka C."/>
        </authorList>
    </citation>
    <scope>NUCLEOTIDE SEQUENCE</scope>
    <source>
        <strain evidence="25">Drom800</strain>
        <tissue evidence="25">Blood</tissue>
    </source>
</reference>
<feature type="domain" description="RNA helicase aquarius beta-barrel" evidence="23">
    <location>
        <begin position="493"/>
        <end position="659"/>
    </location>
</feature>
<gene>
    <name evidence="25" type="ORF">Cadr_000005549</name>
</gene>
<keyword evidence="10" id="KW-0007">Acetylation</keyword>
<dbReference type="InterPro" id="IPR041679">
    <property type="entry name" value="DNA2/NAM7-like_C"/>
</dbReference>
<protein>
    <recommendedName>
        <fullName evidence="17">RNA helicase aquarius</fullName>
        <ecNumber evidence="2">3.6.4.13</ecNumber>
    </recommendedName>
    <alternativeName>
        <fullName evidence="18">Intron-binding protein of 160 kDa</fullName>
    </alternativeName>
</protein>
<feature type="domain" description="RNA helicase aquarius insertion" evidence="24">
    <location>
        <begin position="932"/>
        <end position="1019"/>
    </location>
</feature>
<dbReference type="EMBL" id="JWIN03000006">
    <property type="protein sequence ID" value="KAB1278266.1"/>
    <property type="molecule type" value="Genomic_DNA"/>
</dbReference>
<feature type="region of interest" description="Disordered" evidence="19">
    <location>
        <begin position="978"/>
        <end position="998"/>
    </location>
</feature>
<evidence type="ECO:0000259" key="24">
    <source>
        <dbReference type="Pfam" id="PF21144"/>
    </source>
</evidence>
<evidence type="ECO:0000256" key="16">
    <source>
        <dbReference type="ARBA" id="ARBA00063921"/>
    </source>
</evidence>
<evidence type="ECO:0000256" key="18">
    <source>
        <dbReference type="ARBA" id="ARBA00083796"/>
    </source>
</evidence>
<feature type="domain" description="DNA2/NAM7 helicase helicase" evidence="20">
    <location>
        <begin position="1027"/>
        <end position="1331"/>
    </location>
</feature>
<organism evidence="25 26">
    <name type="scientific">Camelus dromedarius</name>
    <name type="common">Dromedary</name>
    <name type="synonym">Arabian camel</name>
    <dbReference type="NCBI Taxonomy" id="9838"/>
    <lineage>
        <taxon>Eukaryota</taxon>
        <taxon>Metazoa</taxon>
        <taxon>Chordata</taxon>
        <taxon>Craniata</taxon>
        <taxon>Vertebrata</taxon>
        <taxon>Euteleostomi</taxon>
        <taxon>Mammalia</taxon>
        <taxon>Eutheria</taxon>
        <taxon>Laurasiatheria</taxon>
        <taxon>Artiodactyla</taxon>
        <taxon>Tylopoda</taxon>
        <taxon>Camelidae</taxon>
        <taxon>Camelus</taxon>
    </lineage>
</organism>
<dbReference type="GO" id="GO:0005524">
    <property type="term" value="F:ATP binding"/>
    <property type="evidence" value="ECO:0007669"/>
    <property type="project" value="UniProtKB-KW"/>
</dbReference>
<dbReference type="InterPro" id="IPR045055">
    <property type="entry name" value="DNA2/NAM7-like"/>
</dbReference>
<evidence type="ECO:0000256" key="17">
    <source>
        <dbReference type="ARBA" id="ARBA00069875"/>
    </source>
</evidence>
<dbReference type="Gene3D" id="3.40.50.300">
    <property type="entry name" value="P-loop containing nucleotide triphosphate hydrolases"/>
    <property type="match status" value="2"/>
</dbReference>
<evidence type="ECO:0000259" key="23">
    <source>
        <dbReference type="Pfam" id="PF21143"/>
    </source>
</evidence>
<keyword evidence="3" id="KW-0507">mRNA processing</keyword>
<evidence type="ECO:0000256" key="15">
    <source>
        <dbReference type="ARBA" id="ARBA00061244"/>
    </source>
</evidence>
<dbReference type="GO" id="GO:0016787">
    <property type="term" value="F:hydrolase activity"/>
    <property type="evidence" value="ECO:0007669"/>
    <property type="project" value="UniProtKB-KW"/>
</dbReference>
<feature type="compositionally biased region" description="Low complexity" evidence="19">
    <location>
        <begin position="1649"/>
        <end position="1663"/>
    </location>
</feature>
<dbReference type="InterPro" id="IPR048966">
    <property type="entry name" value="Aquarius_b-barrel"/>
</dbReference>
<evidence type="ECO:0000259" key="21">
    <source>
        <dbReference type="Pfam" id="PF13087"/>
    </source>
</evidence>
<dbReference type="Pfam" id="PF13086">
    <property type="entry name" value="AAA_11"/>
    <property type="match status" value="1"/>
</dbReference>
<sequence>MTAPAQPKKIVAPTVSQINAEFVTQLACKYWAPHIKKKSPFDIKVIEDIYEKEIVKSRFAIRKIMLLEFSQYLENYLWMNYSPEVSSKAYLMSICCMVNEKFRENVPAWETFKKKPDHFPFFFKCILKAALAETDGEFSLHEQTVLLLFLDHCFNSLEVDLIRSQVQQLISLPMWMGLQPARLELELKKTPKLRKFWNLIKKNDEKMDPEAREQAYQERRFLSQLIQKFISVLKSVPLSEPVTMDKVHYCERFIELMIDLEALLPTRRWFNTILDDSHLLVHCYLSNLVHREEDGHLFSQLLDMLKFYTGFEINDQTGNALTENEMTTIHYDRITSLQRAAFAHFPELYDFALSNVAEVDTRESLVKFFGPLSSNTLHEVASYLCLLPTLPKGEDTTFDKEFLLELLVSRHERRISQIQQLNQMPLYPTEKIIWDENIVPTEYYSGEGCLALPKLNLQFLTLHDYLLRNFNLFRLESTYEIRQDIEDSVSRMKPWQSEYGGVVFGGWARMAQPIVAFTVVEVAKPNIGENWPTRVRADVTINLNVRDHIKDEWEGLRKHDVCFLITVRPTKPYGTKFDRRRPFIEQVGLVYVRGCEIQGMLDDKGRVIEDGPEPRPNLRGESRTFRVFLDPNQYQQDMTSTIQNGAEDVYETFNIIMRRKPKENNFKVIFMLCCLALPKLNLQFLTLHDYLLRNFNLFRLESTYEIRQDIEDSVSRMKPWQSEYGGVVFGGWARMAQPIVAFTVVEVAKPNIGENWPTRVRADVTINLNVRDHIKDEWEGLRKHDVCFLITVRPTKPYGTKFDRRRPFIEQVGLVYVRGCEIQGMLDDKGRVIEDGPEPRPNLRGESRTFRVFLDPNQYQQDMTSTIQNGAEDVYETFNIIMRRKPKENNFKAVLETIRNLMNTDCVVPDWLHDIILGYGDPSSAHYSKMPNQIATLDFNDTFLSIEHLKTSFPGHNVKVTVDDPALQIPPFRITFPVRSGKGKKRKDAEGEDEDSEEARTLIVEPHVIPNRGPYPYNQPKRNTIQFTHTQIEAIRAGMQPGLTMVVGPPGTGKTDVAVQIISNIYHNFPEQRTLIVTHSNQALNQLFEKIMALDIDERHLLRLGHGEEELETEKDFSRYGRVNYVLARRIELLEEVKRLQKSLGVPGDASYTCETAGYFFLYQVMSRWEEYISKVKNKGSTLPDVTEISTFFPFHEYFANAPQPIFKGRSYEEDMEIAEGCFRHIKKIFTQLEEFRASELLRSGLDRSKYLLVKEAKIIAMTCTHAALKRHDLVKLGFKYDNILMEEAAQILEIETFIPLLLQNPQDGFSRLKRWIMIGDHHQLPPVIKNMAFQKYSNMEQSLFTRFVRVGVPTVDLDAQGRARASLCNLYNWRYKNLGNLPHVQLLPEFSTANAGLLYDFQLINVEDFQGVGESEPNPYFYQNLGEAEYVVALFMYMCLLGYPADKISILTTYNGQKHLIRDIINRRCGSNPLIGRPNKVTTVDRFQGQQNDYILLSLVRTRAVGHLRDVRRLVVAMSRARLGLYIFARVSLFQNCFELTPAFSQLTARPLHLHIIPTEPFPTSRKNGERPSHEVQIIKNMPQMANFVYNMYMHLIQTTHHYHQTLLQLPPAMVEEGEEVQSQETELETEEEAMPAQADVTPGLTDASSSQETSASQTETTVTLHETEATPSETGASSSPEAVSAVSEMTAAMAGPVGVPGESNTPQEATSAPGEPK</sequence>
<dbReference type="EC" id="3.6.4.13" evidence="2"/>
<keyword evidence="8" id="KW-0067">ATP-binding</keyword>
<evidence type="ECO:0000256" key="12">
    <source>
        <dbReference type="ARBA" id="ARBA00023242"/>
    </source>
</evidence>
<keyword evidence="12" id="KW-0539">Nucleus</keyword>
<dbReference type="GO" id="GO:0005654">
    <property type="term" value="C:nucleoplasm"/>
    <property type="evidence" value="ECO:0007669"/>
    <property type="project" value="UniProtKB-SubCell"/>
</dbReference>
<evidence type="ECO:0000259" key="20">
    <source>
        <dbReference type="Pfam" id="PF13086"/>
    </source>
</evidence>
<dbReference type="PANTHER" id="PTHR10887:SF5">
    <property type="entry name" value="RNA HELICASE AQUARIUS"/>
    <property type="match status" value="1"/>
</dbReference>
<evidence type="ECO:0000256" key="5">
    <source>
        <dbReference type="ARBA" id="ARBA00022741"/>
    </source>
</evidence>
<dbReference type="CDD" id="cd17935">
    <property type="entry name" value="EEXXQc_AQR"/>
    <property type="match status" value="1"/>
</dbReference>
<feature type="domain" description="RNA helicase aquarius N-terminal" evidence="22">
    <location>
        <begin position="24"/>
        <end position="414"/>
    </location>
</feature>
<evidence type="ECO:0000313" key="26">
    <source>
        <dbReference type="Proteomes" id="UP000299084"/>
    </source>
</evidence>
<dbReference type="Pfam" id="PF21143">
    <property type="entry name" value="Aquarius_N_2nd"/>
    <property type="match status" value="2"/>
</dbReference>
<dbReference type="GO" id="GO:0008380">
    <property type="term" value="P:RNA splicing"/>
    <property type="evidence" value="ECO:0007669"/>
    <property type="project" value="UniProtKB-KW"/>
</dbReference>
<comment type="subunit">
    <text evidence="16">Identified in the spliceosome C complex. Component of the XAB2 complex, a multimeric protein complex composed of XAB2, PRPF19, AQR, ZNF830, ISY1, and PPIE. Identified in a pentameric intron-binding (IB) complex composed of AQR, XAB2, ISY1, ZNF830 and PPIE that is incorporated into the spliceosome as a preassembled complex. The IB complex does not contain PRPF19. Within the spliceosome, interacts with SNRPA1, SF3B1, SF3B3, SF3A1 and SF3A2.</text>
</comment>
<name>A0A5N4E5J2_CAMDR</name>
<comment type="caution">
    <text evidence="25">The sequence shown here is derived from an EMBL/GenBank/DDBJ whole genome shotgun (WGS) entry which is preliminary data.</text>
</comment>
<keyword evidence="6" id="KW-0378">Hydrolase</keyword>
<comment type="similarity">
    <text evidence="15">Belongs to the CWF11 family.</text>
</comment>
<evidence type="ECO:0000256" key="6">
    <source>
        <dbReference type="ARBA" id="ARBA00022801"/>
    </source>
</evidence>
<evidence type="ECO:0000256" key="1">
    <source>
        <dbReference type="ARBA" id="ARBA00004642"/>
    </source>
</evidence>
<feature type="domain" description="DNA2/NAM7 helicase-like C-terminal" evidence="21">
    <location>
        <begin position="1340"/>
        <end position="1530"/>
    </location>
</feature>
<dbReference type="GO" id="GO:0003724">
    <property type="term" value="F:RNA helicase activity"/>
    <property type="evidence" value="ECO:0007669"/>
    <property type="project" value="UniProtKB-EC"/>
</dbReference>
<reference evidence="25 26" key="2">
    <citation type="journal article" date="2019" name="Mol. Ecol. Resour.">
        <title>Improving Illumina assemblies with Hi-C and long reads: an example with the North African dromedary.</title>
        <authorList>
            <person name="Elbers J.P."/>
            <person name="Rogers M.F."/>
            <person name="Perelman P.L."/>
            <person name="Proskuryakova A.A."/>
            <person name="Serdyukova N.A."/>
            <person name="Johnson W.E."/>
            <person name="Horin P."/>
            <person name="Corander J."/>
            <person name="Murphy D."/>
            <person name="Burger P.A."/>
        </authorList>
    </citation>
    <scope>NUCLEOTIDE SEQUENCE [LARGE SCALE GENOMIC DNA]</scope>
    <source>
        <strain evidence="25">Drom800</strain>
        <tissue evidence="25">Blood</tissue>
    </source>
</reference>
<feature type="domain" description="RNA helicase aquarius beta-barrel" evidence="23">
    <location>
        <begin position="718"/>
        <end position="884"/>
    </location>
</feature>
<dbReference type="GO" id="GO:0071013">
    <property type="term" value="C:catalytic step 2 spliceosome"/>
    <property type="evidence" value="ECO:0007669"/>
    <property type="project" value="TreeGrafter"/>
</dbReference>
<dbReference type="InterPro" id="IPR047187">
    <property type="entry name" value="SF1_C_Upf1"/>
</dbReference>
<evidence type="ECO:0000256" key="2">
    <source>
        <dbReference type="ARBA" id="ARBA00012552"/>
    </source>
</evidence>
<evidence type="ECO:0000256" key="19">
    <source>
        <dbReference type="SAM" id="MobiDB-lite"/>
    </source>
</evidence>
<evidence type="ECO:0000256" key="9">
    <source>
        <dbReference type="ARBA" id="ARBA00022884"/>
    </source>
</evidence>